<dbReference type="Proteomes" id="UP001176961">
    <property type="component" value="Unassembled WGS sequence"/>
</dbReference>
<organism evidence="1 2">
    <name type="scientific">Cylicocyclus nassatus</name>
    <name type="common">Nematode worm</name>
    <dbReference type="NCBI Taxonomy" id="53992"/>
    <lineage>
        <taxon>Eukaryota</taxon>
        <taxon>Metazoa</taxon>
        <taxon>Ecdysozoa</taxon>
        <taxon>Nematoda</taxon>
        <taxon>Chromadorea</taxon>
        <taxon>Rhabditida</taxon>
        <taxon>Rhabditina</taxon>
        <taxon>Rhabditomorpha</taxon>
        <taxon>Strongyloidea</taxon>
        <taxon>Strongylidae</taxon>
        <taxon>Cylicocyclus</taxon>
    </lineage>
</organism>
<dbReference type="EMBL" id="CATQJL010000007">
    <property type="protein sequence ID" value="CAJ0592187.1"/>
    <property type="molecule type" value="Genomic_DNA"/>
</dbReference>
<sequence>MASETTIIAINRRINELGNARAQMKELMKSRRKESLQNYRDYKSAKADYIRLGRSINELKDDLRRIEDGKSRLNVCDYNRHKRRRIVKRIIFNLKWPWYTEIAKGTKLIEYRQVKDYWRKRLEKCILELNDGISAKNWYAVFRLGYGGHNCAYPDIVRRIVKIDIGPCPYDGWDGEYFRIHFEKEEGK</sequence>
<gene>
    <name evidence="1" type="ORF">CYNAS_LOCUS4170</name>
</gene>
<proteinExistence type="predicted"/>
<dbReference type="AlphaFoldDB" id="A0AA36DUA2"/>
<keyword evidence="2" id="KW-1185">Reference proteome</keyword>
<reference evidence="1" key="1">
    <citation type="submission" date="2023-07" db="EMBL/GenBank/DDBJ databases">
        <authorList>
            <consortium name="CYATHOMIX"/>
        </authorList>
    </citation>
    <scope>NUCLEOTIDE SEQUENCE</scope>
    <source>
        <strain evidence="1">N/A</strain>
    </source>
</reference>
<comment type="caution">
    <text evidence="1">The sequence shown here is derived from an EMBL/GenBank/DDBJ whole genome shotgun (WGS) entry which is preliminary data.</text>
</comment>
<name>A0AA36DUA2_CYLNA</name>
<protein>
    <submittedName>
        <fullName evidence="1">Uncharacterized protein</fullName>
    </submittedName>
</protein>
<evidence type="ECO:0000313" key="2">
    <source>
        <dbReference type="Proteomes" id="UP001176961"/>
    </source>
</evidence>
<evidence type="ECO:0000313" key="1">
    <source>
        <dbReference type="EMBL" id="CAJ0592187.1"/>
    </source>
</evidence>
<accession>A0AA36DUA2</accession>